<dbReference type="EMBL" id="WTUW01000009">
    <property type="protein sequence ID" value="MZR32362.1"/>
    <property type="molecule type" value="Genomic_DNA"/>
</dbReference>
<keyword evidence="6" id="KW-0813">Transport</keyword>
<gene>
    <name evidence="9" type="ORF">GQE98_17110</name>
</gene>
<dbReference type="Pfam" id="PF01618">
    <property type="entry name" value="MotA_ExbB"/>
    <property type="match status" value="1"/>
</dbReference>
<feature type="transmembrane region" description="Helical" evidence="7">
    <location>
        <begin position="169"/>
        <end position="190"/>
    </location>
</feature>
<sequence length="265" mass="29392">MKNFILATALLLLCAFGVWVVYETLVIPESARLVAEARQNGSAAPQVFIVIIKDWEQQICITLALWCLLLLGAKYWEIFSDNHFYGIDFLGTMIEAGDGEDEKQTLRKTMKEIDALPEKITSTPVIQTLLASIRRYLMTEDVHSTSEAISLSVDALALRQDAGSTMIRYVIWAIPSFGFIGTVRGIGAALTQADEALQGNITLMTDSLGVAFNSTLVALCLSIPLMLLLHGLQRFQDGQLIKTQEYCEKFLLNRVSKYVHPAQTS</sequence>
<accession>A0A6L8WDB5</accession>
<evidence type="ECO:0000256" key="5">
    <source>
        <dbReference type="ARBA" id="ARBA00023136"/>
    </source>
</evidence>
<feature type="domain" description="MotA/TolQ/ExbB proton channel" evidence="8">
    <location>
        <begin position="133"/>
        <end position="240"/>
    </location>
</feature>
<dbReference type="PANTHER" id="PTHR30625:SF11">
    <property type="entry name" value="MOTA_TOLQ_EXBB PROTON CHANNEL DOMAIN-CONTAINING PROTEIN"/>
    <property type="match status" value="1"/>
</dbReference>
<keyword evidence="5 7" id="KW-0472">Membrane</keyword>
<comment type="subcellular location">
    <subcellularLocation>
        <location evidence="1">Cell membrane</location>
        <topology evidence="1">Multi-pass membrane protein</topology>
    </subcellularLocation>
    <subcellularLocation>
        <location evidence="6">Membrane</location>
        <topology evidence="6">Multi-pass membrane protein</topology>
    </subcellularLocation>
</comment>
<dbReference type="AlphaFoldDB" id="A0A6L8WDB5"/>
<evidence type="ECO:0000313" key="9">
    <source>
        <dbReference type="EMBL" id="MZR32362.1"/>
    </source>
</evidence>
<reference evidence="9 10" key="1">
    <citation type="submission" date="2019-12" db="EMBL/GenBank/DDBJ databases">
        <title>Snethiella sp. nov. sp. isolated from sea sand.</title>
        <authorList>
            <person name="Kim J."/>
            <person name="Jeong S.E."/>
            <person name="Jung H.S."/>
            <person name="Jeon C.O."/>
        </authorList>
    </citation>
    <scope>NUCLEOTIDE SEQUENCE [LARGE SCALE GENOMIC DNA]</scope>
    <source>
        <strain evidence="9 10">DP05</strain>
    </source>
</reference>
<organism evidence="9 10">
    <name type="scientific">Sneathiella litorea</name>
    <dbReference type="NCBI Taxonomy" id="2606216"/>
    <lineage>
        <taxon>Bacteria</taxon>
        <taxon>Pseudomonadati</taxon>
        <taxon>Pseudomonadota</taxon>
        <taxon>Alphaproteobacteria</taxon>
        <taxon>Sneathiellales</taxon>
        <taxon>Sneathiellaceae</taxon>
        <taxon>Sneathiella</taxon>
    </lineage>
</organism>
<keyword evidence="2" id="KW-1003">Cell membrane</keyword>
<keyword evidence="3 7" id="KW-0812">Transmembrane</keyword>
<dbReference type="RefSeq" id="WP_161317027.1">
    <property type="nucleotide sequence ID" value="NZ_WTUW01000009.1"/>
</dbReference>
<evidence type="ECO:0000256" key="3">
    <source>
        <dbReference type="ARBA" id="ARBA00022692"/>
    </source>
</evidence>
<keyword evidence="10" id="KW-1185">Reference proteome</keyword>
<keyword evidence="4 7" id="KW-1133">Transmembrane helix</keyword>
<evidence type="ECO:0000256" key="6">
    <source>
        <dbReference type="RuleBase" id="RU004057"/>
    </source>
</evidence>
<feature type="transmembrane region" description="Helical" evidence="7">
    <location>
        <begin position="210"/>
        <end position="232"/>
    </location>
</feature>
<comment type="caution">
    <text evidence="9">The sequence shown here is derived from an EMBL/GenBank/DDBJ whole genome shotgun (WGS) entry which is preliminary data.</text>
</comment>
<evidence type="ECO:0000256" key="7">
    <source>
        <dbReference type="SAM" id="Phobius"/>
    </source>
</evidence>
<dbReference type="InterPro" id="IPR002898">
    <property type="entry name" value="MotA_ExbB_proton_chnl"/>
</dbReference>
<keyword evidence="6" id="KW-0653">Protein transport</keyword>
<evidence type="ECO:0000313" key="10">
    <source>
        <dbReference type="Proteomes" id="UP000476030"/>
    </source>
</evidence>
<comment type="similarity">
    <text evidence="6">Belongs to the exbB/tolQ family.</text>
</comment>
<evidence type="ECO:0000259" key="8">
    <source>
        <dbReference type="Pfam" id="PF01618"/>
    </source>
</evidence>
<evidence type="ECO:0000256" key="4">
    <source>
        <dbReference type="ARBA" id="ARBA00022989"/>
    </source>
</evidence>
<dbReference type="Proteomes" id="UP000476030">
    <property type="component" value="Unassembled WGS sequence"/>
</dbReference>
<proteinExistence type="inferred from homology"/>
<dbReference type="GO" id="GO:0005886">
    <property type="term" value="C:plasma membrane"/>
    <property type="evidence" value="ECO:0007669"/>
    <property type="project" value="UniProtKB-SubCell"/>
</dbReference>
<name>A0A6L8WDB5_9PROT</name>
<evidence type="ECO:0000256" key="1">
    <source>
        <dbReference type="ARBA" id="ARBA00004651"/>
    </source>
</evidence>
<evidence type="ECO:0000256" key="2">
    <source>
        <dbReference type="ARBA" id="ARBA00022475"/>
    </source>
</evidence>
<dbReference type="PANTHER" id="PTHR30625">
    <property type="entry name" value="PROTEIN TOLQ"/>
    <property type="match status" value="1"/>
</dbReference>
<protein>
    <submittedName>
        <fullName evidence="9">MotA/TolQ/ExbB proton channel family protein</fullName>
    </submittedName>
</protein>
<dbReference type="InterPro" id="IPR050790">
    <property type="entry name" value="ExbB/TolQ_transport"/>
</dbReference>
<dbReference type="GO" id="GO:0017038">
    <property type="term" value="P:protein import"/>
    <property type="evidence" value="ECO:0007669"/>
    <property type="project" value="TreeGrafter"/>
</dbReference>